<dbReference type="AlphaFoldDB" id="A0A3M6TIW4"/>
<keyword evidence="3" id="KW-1185">Reference proteome</keyword>
<evidence type="ECO:0000313" key="2">
    <source>
        <dbReference type="EMBL" id="RMX41296.1"/>
    </source>
</evidence>
<dbReference type="Pfam" id="PF09607">
    <property type="entry name" value="BrkDBD"/>
    <property type="match status" value="1"/>
</dbReference>
<proteinExistence type="predicted"/>
<dbReference type="InterPro" id="IPR018586">
    <property type="entry name" value="Brinker_DNA-bd"/>
</dbReference>
<dbReference type="Proteomes" id="UP000275408">
    <property type="component" value="Unassembled WGS sequence"/>
</dbReference>
<dbReference type="SUPFAM" id="SSF46689">
    <property type="entry name" value="Homeodomain-like"/>
    <property type="match status" value="1"/>
</dbReference>
<protein>
    <recommendedName>
        <fullName evidence="1">Brinker DNA-binding domain-containing protein</fullName>
    </recommendedName>
</protein>
<organism evidence="2 3">
    <name type="scientific">Pocillopora damicornis</name>
    <name type="common">Cauliflower coral</name>
    <name type="synonym">Millepora damicornis</name>
    <dbReference type="NCBI Taxonomy" id="46731"/>
    <lineage>
        <taxon>Eukaryota</taxon>
        <taxon>Metazoa</taxon>
        <taxon>Cnidaria</taxon>
        <taxon>Anthozoa</taxon>
        <taxon>Hexacorallia</taxon>
        <taxon>Scleractinia</taxon>
        <taxon>Astrocoeniina</taxon>
        <taxon>Pocilloporidae</taxon>
        <taxon>Pocillopora</taxon>
    </lineage>
</organism>
<dbReference type="Gene3D" id="1.10.10.60">
    <property type="entry name" value="Homeodomain-like"/>
    <property type="match status" value="1"/>
</dbReference>
<reference evidence="2 3" key="1">
    <citation type="journal article" date="2018" name="Sci. Rep.">
        <title>Comparative analysis of the Pocillopora damicornis genome highlights role of immune system in coral evolution.</title>
        <authorList>
            <person name="Cunning R."/>
            <person name="Bay R.A."/>
            <person name="Gillette P."/>
            <person name="Baker A.C."/>
            <person name="Traylor-Knowles N."/>
        </authorList>
    </citation>
    <scope>NUCLEOTIDE SEQUENCE [LARGE SCALE GENOMIC DNA]</scope>
    <source>
        <strain evidence="2">RSMAS</strain>
        <tissue evidence="2">Whole animal</tissue>
    </source>
</reference>
<accession>A0A3M6TIW4</accession>
<gene>
    <name evidence="2" type="ORF">pdam_00017737</name>
</gene>
<dbReference type="EMBL" id="RCHS01003508">
    <property type="protein sequence ID" value="RMX41296.1"/>
    <property type="molecule type" value="Genomic_DNA"/>
</dbReference>
<comment type="caution">
    <text evidence="2">The sequence shown here is derived from an EMBL/GenBank/DDBJ whole genome shotgun (WGS) entry which is preliminary data.</text>
</comment>
<evidence type="ECO:0000313" key="3">
    <source>
        <dbReference type="Proteomes" id="UP000275408"/>
    </source>
</evidence>
<evidence type="ECO:0000259" key="1">
    <source>
        <dbReference type="Pfam" id="PF09607"/>
    </source>
</evidence>
<name>A0A3M6TIW4_POCDA</name>
<dbReference type="InterPro" id="IPR009057">
    <property type="entry name" value="Homeodomain-like_sf"/>
</dbReference>
<feature type="domain" description="Brinker DNA-binding" evidence="1">
    <location>
        <begin position="16"/>
        <end position="63"/>
    </location>
</feature>
<sequence length="91" mass="10508">MEADASQSHAGKKVNSYSTEFKLEAVRFAVECSSNYQAAKKFNVDRKRIREWRANQSKLESASCKRKRLAGAGRKPFDLDIEEMLLEWVHE</sequence>